<dbReference type="InterPro" id="IPR013785">
    <property type="entry name" value="Aldolase_TIM"/>
</dbReference>
<dbReference type="EMBL" id="LAZR01065690">
    <property type="protein sequence ID" value="KKK55036.1"/>
    <property type="molecule type" value="Genomic_DNA"/>
</dbReference>
<dbReference type="SFLD" id="SFLDS00029">
    <property type="entry name" value="Radical_SAM"/>
    <property type="match status" value="1"/>
</dbReference>
<evidence type="ECO:0000313" key="6">
    <source>
        <dbReference type="EMBL" id="KKK55036.1"/>
    </source>
</evidence>
<evidence type="ECO:0000256" key="4">
    <source>
        <dbReference type="ARBA" id="ARBA00023014"/>
    </source>
</evidence>
<keyword evidence="4" id="KW-0411">Iron-sulfur</keyword>
<gene>
    <name evidence="6" type="ORF">LCGC14_3078630</name>
</gene>
<evidence type="ECO:0000256" key="2">
    <source>
        <dbReference type="ARBA" id="ARBA00022723"/>
    </source>
</evidence>
<dbReference type="SUPFAM" id="SSF102114">
    <property type="entry name" value="Radical SAM enzymes"/>
    <property type="match status" value="1"/>
</dbReference>
<keyword evidence="3" id="KW-0408">Iron</keyword>
<organism evidence="6">
    <name type="scientific">marine sediment metagenome</name>
    <dbReference type="NCBI Taxonomy" id="412755"/>
    <lineage>
        <taxon>unclassified sequences</taxon>
        <taxon>metagenomes</taxon>
        <taxon>ecological metagenomes</taxon>
    </lineage>
</organism>
<accession>A0A0F8Z4P6</accession>
<dbReference type="GO" id="GO:0003824">
    <property type="term" value="F:catalytic activity"/>
    <property type="evidence" value="ECO:0007669"/>
    <property type="project" value="InterPro"/>
</dbReference>
<dbReference type="GO" id="GO:0051536">
    <property type="term" value="F:iron-sulfur cluster binding"/>
    <property type="evidence" value="ECO:0007669"/>
    <property type="project" value="UniProtKB-KW"/>
</dbReference>
<keyword evidence="1" id="KW-0949">S-adenosyl-L-methionine</keyword>
<proteinExistence type="predicted"/>
<dbReference type="AlphaFoldDB" id="A0A0F8Z4P6"/>
<evidence type="ECO:0000256" key="3">
    <source>
        <dbReference type="ARBA" id="ARBA00023004"/>
    </source>
</evidence>
<dbReference type="Gene3D" id="3.20.20.70">
    <property type="entry name" value="Aldolase class I"/>
    <property type="match status" value="1"/>
</dbReference>
<feature type="non-terminal residue" evidence="6">
    <location>
        <position position="1"/>
    </location>
</feature>
<sequence length="221" mass="26214">FSEICMKRLGWEARHQFVVQLFGCNLDCPYCYVTREGVWGKYEQVSTTQLVDAFVKSNLQVFHLMGGAPALSIRRWPELIGDLSRRYKLSIREWVFHSDMMLTEVNYPSDALQYLRCARDRVLIAVNIKGYDNEEWIANTRKHPNWQRFERNLRLLSFTGVPFYITFTNVSKKNIRRFWIEHQYLPSTESFDIELIDYNAMKHVDDVPWGGERKEENIKCG</sequence>
<dbReference type="GO" id="GO:0046872">
    <property type="term" value="F:metal ion binding"/>
    <property type="evidence" value="ECO:0007669"/>
    <property type="project" value="UniProtKB-KW"/>
</dbReference>
<comment type="caution">
    <text evidence="6">The sequence shown here is derived from an EMBL/GenBank/DDBJ whole genome shotgun (WGS) entry which is preliminary data.</text>
</comment>
<dbReference type="Pfam" id="PF04055">
    <property type="entry name" value="Radical_SAM"/>
    <property type="match status" value="1"/>
</dbReference>
<feature type="domain" description="Radical SAM core" evidence="5">
    <location>
        <begin position="23"/>
        <end position="166"/>
    </location>
</feature>
<dbReference type="InterPro" id="IPR058240">
    <property type="entry name" value="rSAM_sf"/>
</dbReference>
<protein>
    <recommendedName>
        <fullName evidence="5">Radical SAM core domain-containing protein</fullName>
    </recommendedName>
</protein>
<evidence type="ECO:0000256" key="1">
    <source>
        <dbReference type="ARBA" id="ARBA00022691"/>
    </source>
</evidence>
<reference evidence="6" key="1">
    <citation type="journal article" date="2015" name="Nature">
        <title>Complex archaea that bridge the gap between prokaryotes and eukaryotes.</title>
        <authorList>
            <person name="Spang A."/>
            <person name="Saw J.H."/>
            <person name="Jorgensen S.L."/>
            <person name="Zaremba-Niedzwiedzka K."/>
            <person name="Martijn J."/>
            <person name="Lind A.E."/>
            <person name="van Eijk R."/>
            <person name="Schleper C."/>
            <person name="Guy L."/>
            <person name="Ettema T.J."/>
        </authorList>
    </citation>
    <scope>NUCLEOTIDE SEQUENCE</scope>
</reference>
<name>A0A0F8Z4P6_9ZZZZ</name>
<keyword evidence="2" id="KW-0479">Metal-binding</keyword>
<evidence type="ECO:0000259" key="5">
    <source>
        <dbReference type="Pfam" id="PF04055"/>
    </source>
</evidence>
<dbReference type="InterPro" id="IPR007197">
    <property type="entry name" value="rSAM"/>
</dbReference>